<dbReference type="InterPro" id="IPR008271">
    <property type="entry name" value="Ser/Thr_kinase_AS"/>
</dbReference>
<reference evidence="15" key="1">
    <citation type="submission" date="2020-08" db="EMBL/GenBank/DDBJ databases">
        <title>Genome sequencing and assembly of the red palm weevil Rhynchophorus ferrugineus.</title>
        <authorList>
            <person name="Dias G.B."/>
            <person name="Bergman C.M."/>
            <person name="Manee M."/>
        </authorList>
    </citation>
    <scope>NUCLEOTIDE SEQUENCE</scope>
    <source>
        <strain evidence="15">AA-2017</strain>
        <tissue evidence="15">Whole larva</tissue>
    </source>
</reference>
<dbReference type="OrthoDB" id="347657at2759"/>
<dbReference type="EMBL" id="JAACXV010000300">
    <property type="protein sequence ID" value="KAF7280418.1"/>
    <property type="molecule type" value="Genomic_DNA"/>
</dbReference>
<keyword evidence="5" id="KW-0808">Transferase</keyword>
<evidence type="ECO:0000256" key="1">
    <source>
        <dbReference type="ARBA" id="ARBA00010006"/>
    </source>
</evidence>
<evidence type="ECO:0000256" key="5">
    <source>
        <dbReference type="ARBA" id="ARBA00022679"/>
    </source>
</evidence>
<comment type="caution">
    <text evidence="15">The sequence shown here is derived from an EMBL/GenBank/DDBJ whole genome shotgun (WGS) entry which is preliminary data.</text>
</comment>
<dbReference type="InterPro" id="IPR039046">
    <property type="entry name" value="PDPK1"/>
</dbReference>
<dbReference type="FunFam" id="3.30.200.20:FF:000191">
    <property type="entry name" value="3-phosphoinositide-dependent protein kinase 2-like"/>
    <property type="match status" value="1"/>
</dbReference>
<feature type="binding site" evidence="11">
    <location>
        <position position="49"/>
    </location>
    <ligand>
        <name>ATP</name>
        <dbReference type="ChEBI" id="CHEBI:30616"/>
    </ligand>
</feature>
<dbReference type="InterPro" id="IPR050236">
    <property type="entry name" value="Ser_Thr_kinase_AGC"/>
</dbReference>
<dbReference type="PROSITE" id="PS00108">
    <property type="entry name" value="PROTEIN_KINASE_ST"/>
    <property type="match status" value="1"/>
</dbReference>
<keyword evidence="7" id="KW-0418">Kinase</keyword>
<protein>
    <recommendedName>
        <fullName evidence="3">3-phosphoinositide-dependent protein kinase 1</fullName>
        <ecNumber evidence="2">2.7.11.1</ecNumber>
    </recommendedName>
</protein>
<dbReference type="Proteomes" id="UP000625711">
    <property type="component" value="Unassembled WGS sequence"/>
</dbReference>
<dbReference type="GO" id="GO:0004674">
    <property type="term" value="F:protein serine/threonine kinase activity"/>
    <property type="evidence" value="ECO:0007669"/>
    <property type="project" value="UniProtKB-KW"/>
</dbReference>
<dbReference type="Gene3D" id="2.30.29.30">
    <property type="entry name" value="Pleckstrin-homology domain (PH domain)/Phosphotyrosine-binding domain (PTB)"/>
    <property type="match status" value="1"/>
</dbReference>
<evidence type="ECO:0000256" key="11">
    <source>
        <dbReference type="PROSITE-ProRule" id="PRU10141"/>
    </source>
</evidence>
<comment type="similarity">
    <text evidence="1">Belongs to the protein kinase superfamily. AGC Ser/Thr protein kinase family. PDPK1 subfamily.</text>
</comment>
<gene>
    <name evidence="15" type="ORF">GWI33_006071</name>
</gene>
<dbReference type="SUPFAM" id="SSF56112">
    <property type="entry name" value="Protein kinase-like (PK-like)"/>
    <property type="match status" value="1"/>
</dbReference>
<dbReference type="InterPro" id="IPR017441">
    <property type="entry name" value="Protein_kinase_ATP_BS"/>
</dbReference>
<dbReference type="Gene3D" id="1.10.510.10">
    <property type="entry name" value="Transferase(Phosphotransferase) domain 1"/>
    <property type="match status" value="1"/>
</dbReference>
<dbReference type="PANTHER" id="PTHR24356">
    <property type="entry name" value="SERINE/THREONINE-PROTEIN KINASE"/>
    <property type="match status" value="1"/>
</dbReference>
<dbReference type="PROSITE" id="PS00107">
    <property type="entry name" value="PROTEIN_KINASE_ATP"/>
    <property type="match status" value="1"/>
</dbReference>
<sequence length="496" mass="56994">MTPPNSVESQEVRKKTPLDFIFGKVIGEGSFSTVYLAKDIQTNKEFAIKVLEKIHVIREKKTEYVMREKEVLRILGNSSQYFVHLYSTFQDIERLYFVLTYAKNGELLKYINLHSKFNLECTGYYTAELVLALEYLHSKKIVHRDLKPENILFDHNFHILITDFGSAKIENNETNQTVTNGDSSSSSGELRRRRHSFVGTAQFVSPEMLQESKSSYSSDLWALGCIVYQMASGQMPFVGGSEYLIFQKILALEYNFPTCFDSKLKDFIEKLLVLDPEMRLGATDEIRYTSIRGHDFFVGTNWDDLGPPPKLSDTELILERTASFGGSLENKEPGLDKKKASQLAIDNMLLISNSLPQVTRKKSDTGRKISDIPPEEIEKRLKSQESNPYNVFVEGNLILKQGLIDKKKGLIPRRRMFMLTLGPHLYYVDPATMTFKGEIPWSPHLRAEAKNFKTFFVHTPNRKYYLEDPFGYALEWVKAIDQVKEHYYPDSNTGND</sequence>
<keyword evidence="4 12" id="KW-0723">Serine/threonine-protein kinase</keyword>
<dbReference type="InterPro" id="IPR011993">
    <property type="entry name" value="PH-like_dom_sf"/>
</dbReference>
<organism evidence="15 16">
    <name type="scientific">Rhynchophorus ferrugineus</name>
    <name type="common">Red palm weevil</name>
    <name type="synonym">Curculio ferrugineus</name>
    <dbReference type="NCBI Taxonomy" id="354439"/>
    <lineage>
        <taxon>Eukaryota</taxon>
        <taxon>Metazoa</taxon>
        <taxon>Ecdysozoa</taxon>
        <taxon>Arthropoda</taxon>
        <taxon>Hexapoda</taxon>
        <taxon>Insecta</taxon>
        <taxon>Pterygota</taxon>
        <taxon>Neoptera</taxon>
        <taxon>Endopterygota</taxon>
        <taxon>Coleoptera</taxon>
        <taxon>Polyphaga</taxon>
        <taxon>Cucujiformia</taxon>
        <taxon>Curculionidae</taxon>
        <taxon>Dryophthorinae</taxon>
        <taxon>Rhynchophorus</taxon>
    </lineage>
</organism>
<dbReference type="AlphaFoldDB" id="A0A834IM68"/>
<dbReference type="GO" id="GO:0005524">
    <property type="term" value="F:ATP binding"/>
    <property type="evidence" value="ECO:0007669"/>
    <property type="project" value="UniProtKB-UniRule"/>
</dbReference>
<evidence type="ECO:0000256" key="12">
    <source>
        <dbReference type="RuleBase" id="RU000304"/>
    </source>
</evidence>
<evidence type="ECO:0000313" key="15">
    <source>
        <dbReference type="EMBL" id="KAF7280418.1"/>
    </source>
</evidence>
<comment type="catalytic activity">
    <reaction evidence="10">
        <text>L-seryl-[protein] + ATP = O-phospho-L-seryl-[protein] + ADP + H(+)</text>
        <dbReference type="Rhea" id="RHEA:17989"/>
        <dbReference type="Rhea" id="RHEA-COMP:9863"/>
        <dbReference type="Rhea" id="RHEA-COMP:11604"/>
        <dbReference type="ChEBI" id="CHEBI:15378"/>
        <dbReference type="ChEBI" id="CHEBI:29999"/>
        <dbReference type="ChEBI" id="CHEBI:30616"/>
        <dbReference type="ChEBI" id="CHEBI:83421"/>
        <dbReference type="ChEBI" id="CHEBI:456216"/>
        <dbReference type="EC" id="2.7.11.1"/>
    </reaction>
</comment>
<evidence type="ECO:0000256" key="6">
    <source>
        <dbReference type="ARBA" id="ARBA00022741"/>
    </source>
</evidence>
<comment type="catalytic activity">
    <reaction evidence="9">
        <text>L-threonyl-[protein] + ATP = O-phospho-L-threonyl-[protein] + ADP + H(+)</text>
        <dbReference type="Rhea" id="RHEA:46608"/>
        <dbReference type="Rhea" id="RHEA-COMP:11060"/>
        <dbReference type="Rhea" id="RHEA-COMP:11605"/>
        <dbReference type="ChEBI" id="CHEBI:15378"/>
        <dbReference type="ChEBI" id="CHEBI:30013"/>
        <dbReference type="ChEBI" id="CHEBI:30616"/>
        <dbReference type="ChEBI" id="CHEBI:61977"/>
        <dbReference type="ChEBI" id="CHEBI:456216"/>
        <dbReference type="EC" id="2.7.11.1"/>
    </reaction>
</comment>
<feature type="region of interest" description="Disordered" evidence="13">
    <location>
        <begin position="172"/>
        <end position="191"/>
    </location>
</feature>
<dbReference type="EC" id="2.7.11.1" evidence="2"/>
<dbReference type="Gene3D" id="3.30.200.20">
    <property type="entry name" value="Phosphorylase Kinase, domain 1"/>
    <property type="match status" value="1"/>
</dbReference>
<evidence type="ECO:0000256" key="4">
    <source>
        <dbReference type="ARBA" id="ARBA00022527"/>
    </source>
</evidence>
<dbReference type="PROSITE" id="PS50011">
    <property type="entry name" value="PROTEIN_KINASE_DOM"/>
    <property type="match status" value="1"/>
</dbReference>
<dbReference type="SUPFAM" id="SSF50729">
    <property type="entry name" value="PH domain-like"/>
    <property type="match status" value="1"/>
</dbReference>
<evidence type="ECO:0000313" key="16">
    <source>
        <dbReference type="Proteomes" id="UP000625711"/>
    </source>
</evidence>
<feature type="compositionally biased region" description="Polar residues" evidence="13">
    <location>
        <begin position="172"/>
        <end position="182"/>
    </location>
</feature>
<evidence type="ECO:0000259" key="14">
    <source>
        <dbReference type="PROSITE" id="PS50011"/>
    </source>
</evidence>
<evidence type="ECO:0000256" key="7">
    <source>
        <dbReference type="ARBA" id="ARBA00022777"/>
    </source>
</evidence>
<evidence type="ECO:0000256" key="13">
    <source>
        <dbReference type="SAM" id="MobiDB-lite"/>
    </source>
</evidence>
<dbReference type="Pfam" id="PF00069">
    <property type="entry name" value="Pkinase"/>
    <property type="match status" value="1"/>
</dbReference>
<dbReference type="InterPro" id="IPR033931">
    <property type="entry name" value="PDK1-typ_PH"/>
</dbReference>
<dbReference type="CDD" id="cd01262">
    <property type="entry name" value="PH_PDK1"/>
    <property type="match status" value="1"/>
</dbReference>
<keyword evidence="16" id="KW-1185">Reference proteome</keyword>
<dbReference type="GO" id="GO:0035556">
    <property type="term" value="P:intracellular signal transduction"/>
    <property type="evidence" value="ECO:0007669"/>
    <property type="project" value="TreeGrafter"/>
</dbReference>
<dbReference type="Pfam" id="PF14593">
    <property type="entry name" value="PH_3"/>
    <property type="match status" value="1"/>
</dbReference>
<dbReference type="FunFam" id="1.10.510.10:FF:000534">
    <property type="entry name" value="Serine/threonine-protein kinase PKH2"/>
    <property type="match status" value="1"/>
</dbReference>
<name>A0A834IM68_RHYFE</name>
<evidence type="ECO:0000256" key="3">
    <source>
        <dbReference type="ARBA" id="ARBA00018538"/>
    </source>
</evidence>
<evidence type="ECO:0000256" key="10">
    <source>
        <dbReference type="ARBA" id="ARBA00048679"/>
    </source>
</evidence>
<accession>A0A834IM68</accession>
<dbReference type="SMART" id="SM00220">
    <property type="entry name" value="S_TKc"/>
    <property type="match status" value="1"/>
</dbReference>
<dbReference type="InterPro" id="IPR000719">
    <property type="entry name" value="Prot_kinase_dom"/>
</dbReference>
<evidence type="ECO:0000256" key="8">
    <source>
        <dbReference type="ARBA" id="ARBA00022840"/>
    </source>
</evidence>
<evidence type="ECO:0000256" key="9">
    <source>
        <dbReference type="ARBA" id="ARBA00047899"/>
    </source>
</evidence>
<proteinExistence type="inferred from homology"/>
<evidence type="ECO:0000256" key="2">
    <source>
        <dbReference type="ARBA" id="ARBA00012513"/>
    </source>
</evidence>
<dbReference type="InterPro" id="IPR011009">
    <property type="entry name" value="Kinase-like_dom_sf"/>
</dbReference>
<dbReference type="PANTHER" id="PTHR24356:SF163">
    <property type="entry name" value="3-PHOSPHOINOSITIDE-DEPENDENT PROTEIN KINASE 1-RELATED"/>
    <property type="match status" value="1"/>
</dbReference>
<keyword evidence="6 11" id="KW-0547">Nucleotide-binding</keyword>
<keyword evidence="8 11" id="KW-0067">ATP-binding</keyword>
<dbReference type="CDD" id="cd05581">
    <property type="entry name" value="STKc_PDK1"/>
    <property type="match status" value="1"/>
</dbReference>
<feature type="domain" description="Protein kinase" evidence="14">
    <location>
        <begin position="20"/>
        <end position="297"/>
    </location>
</feature>